<dbReference type="InterPro" id="IPR014949">
    <property type="entry name" value="DUF1820"/>
</dbReference>
<protein>
    <recommendedName>
        <fullName evidence="4">DUF1820 domain-containing protein</fullName>
    </recommendedName>
</protein>
<accession>A0A0W0TR93</accession>
<sequence>MSKKRIYRITFANQDSVYEIYARKVSESEMFGFLEVEEFVFGENTSLVVDPSEERLKMEFSTIKRTYIPMHAIFRIDEVEKQGVAKMRDKGRDDNKVSVFPMAGKRKE</sequence>
<dbReference type="PIRSF" id="PIRSF028538">
    <property type="entry name" value="DUF1820"/>
    <property type="match status" value="1"/>
</dbReference>
<evidence type="ECO:0000313" key="3">
    <source>
        <dbReference type="Proteomes" id="UP000054773"/>
    </source>
</evidence>
<dbReference type="STRING" id="448.Lery_1114"/>
<evidence type="ECO:0000313" key="2">
    <source>
        <dbReference type="EMBL" id="KTC98060.1"/>
    </source>
</evidence>
<feature type="region of interest" description="Disordered" evidence="1">
    <location>
        <begin position="87"/>
        <end position="108"/>
    </location>
</feature>
<dbReference type="AlphaFoldDB" id="A0A0W0TR93"/>
<dbReference type="RefSeq" id="WP_058526272.1">
    <property type="nucleotide sequence ID" value="NZ_CAAAHY010000002.1"/>
</dbReference>
<dbReference type="Proteomes" id="UP000054773">
    <property type="component" value="Unassembled WGS sequence"/>
</dbReference>
<dbReference type="OrthoDB" id="5641137at2"/>
<evidence type="ECO:0008006" key="4">
    <source>
        <dbReference type="Google" id="ProtNLM"/>
    </source>
</evidence>
<keyword evidence="3" id="KW-1185">Reference proteome</keyword>
<comment type="caution">
    <text evidence="2">The sequence shown here is derived from an EMBL/GenBank/DDBJ whole genome shotgun (WGS) entry which is preliminary data.</text>
</comment>
<proteinExistence type="predicted"/>
<dbReference type="Pfam" id="PF08850">
    <property type="entry name" value="DUF1820"/>
    <property type="match status" value="1"/>
</dbReference>
<dbReference type="EMBL" id="LNYA01000023">
    <property type="protein sequence ID" value="KTC98060.1"/>
    <property type="molecule type" value="Genomic_DNA"/>
</dbReference>
<reference evidence="2 3" key="1">
    <citation type="submission" date="2015-11" db="EMBL/GenBank/DDBJ databases">
        <title>Genomic analysis of 38 Legionella species identifies large and diverse effector repertoires.</title>
        <authorList>
            <person name="Burstein D."/>
            <person name="Amaro F."/>
            <person name="Zusman T."/>
            <person name="Lifshitz Z."/>
            <person name="Cohen O."/>
            <person name="Gilbert J.A."/>
            <person name="Pupko T."/>
            <person name="Shuman H.A."/>
            <person name="Segal G."/>
        </authorList>
    </citation>
    <scope>NUCLEOTIDE SEQUENCE [LARGE SCALE GENOMIC DNA]</scope>
    <source>
        <strain evidence="2 3">SE-32A-C8</strain>
    </source>
</reference>
<gene>
    <name evidence="2" type="ORF">Lery_1114</name>
</gene>
<feature type="compositionally biased region" description="Basic and acidic residues" evidence="1">
    <location>
        <begin position="87"/>
        <end position="96"/>
    </location>
</feature>
<name>A0A0W0TR93_LEGER</name>
<dbReference type="PATRIC" id="fig|448.7.peg.1168"/>
<organism evidence="2 3">
    <name type="scientific">Legionella erythra</name>
    <dbReference type="NCBI Taxonomy" id="448"/>
    <lineage>
        <taxon>Bacteria</taxon>
        <taxon>Pseudomonadati</taxon>
        <taxon>Pseudomonadota</taxon>
        <taxon>Gammaproteobacteria</taxon>
        <taxon>Legionellales</taxon>
        <taxon>Legionellaceae</taxon>
        <taxon>Legionella</taxon>
    </lineage>
</organism>
<evidence type="ECO:0000256" key="1">
    <source>
        <dbReference type="SAM" id="MobiDB-lite"/>
    </source>
</evidence>